<organism evidence="18 19">
    <name type="scientific">Bison bison bison</name>
    <name type="common">North American plains bison</name>
    <dbReference type="NCBI Taxonomy" id="43346"/>
    <lineage>
        <taxon>Eukaryota</taxon>
        <taxon>Metazoa</taxon>
        <taxon>Chordata</taxon>
        <taxon>Craniata</taxon>
        <taxon>Vertebrata</taxon>
        <taxon>Euteleostomi</taxon>
        <taxon>Mammalia</taxon>
        <taxon>Eutheria</taxon>
        <taxon>Laurasiatheria</taxon>
        <taxon>Artiodactyla</taxon>
        <taxon>Ruminantia</taxon>
        <taxon>Pecora</taxon>
        <taxon>Bovidae</taxon>
        <taxon>Bovinae</taxon>
        <taxon>Bison</taxon>
    </lineage>
</organism>
<protein>
    <recommendedName>
        <fullName evidence="4">non-specific serine/threonine protein kinase</fullName>
        <ecNumber evidence="4">2.7.11.1</ecNumber>
    </recommendedName>
</protein>
<evidence type="ECO:0000313" key="18">
    <source>
        <dbReference type="Proteomes" id="UP000515208"/>
    </source>
</evidence>
<dbReference type="GO" id="GO:0005737">
    <property type="term" value="C:cytoplasm"/>
    <property type="evidence" value="ECO:0007669"/>
    <property type="project" value="TreeGrafter"/>
</dbReference>
<dbReference type="InterPro" id="IPR011009">
    <property type="entry name" value="Kinase-like_dom_sf"/>
</dbReference>
<dbReference type="RefSeq" id="XP_010842941.1">
    <property type="nucleotide sequence ID" value="XM_010844639.1"/>
</dbReference>
<keyword evidence="8 15" id="KW-0547">Nucleotide-binding</keyword>
<dbReference type="Gene3D" id="1.10.510.10">
    <property type="entry name" value="Transferase(Phosphotransferase) domain 1"/>
    <property type="match status" value="1"/>
</dbReference>
<evidence type="ECO:0000256" key="5">
    <source>
        <dbReference type="ARBA" id="ARBA00022527"/>
    </source>
</evidence>
<reference evidence="19" key="1">
    <citation type="submission" date="2025-08" db="UniProtKB">
        <authorList>
            <consortium name="RefSeq"/>
        </authorList>
    </citation>
    <scope>IDENTIFICATION</scope>
    <source>
        <tissue evidence="19">Blood</tissue>
    </source>
</reference>
<dbReference type="GO" id="GO:0004674">
    <property type="term" value="F:protein serine/threonine kinase activity"/>
    <property type="evidence" value="ECO:0007669"/>
    <property type="project" value="UniProtKB-KW"/>
</dbReference>
<dbReference type="Proteomes" id="UP000515208">
    <property type="component" value="Unplaced"/>
</dbReference>
<evidence type="ECO:0000256" key="9">
    <source>
        <dbReference type="ARBA" id="ARBA00022777"/>
    </source>
</evidence>
<dbReference type="PROSITE" id="PS50011">
    <property type="entry name" value="PROTEIN_KINASE_DOM"/>
    <property type="match status" value="1"/>
</dbReference>
<comment type="catalytic activity">
    <reaction evidence="13">
        <text>L-threonyl-[protein] + ATP = O-phospho-L-threonyl-[protein] + ADP + H(+)</text>
        <dbReference type="Rhea" id="RHEA:46608"/>
        <dbReference type="Rhea" id="RHEA-COMP:11060"/>
        <dbReference type="Rhea" id="RHEA-COMP:11605"/>
        <dbReference type="ChEBI" id="CHEBI:15378"/>
        <dbReference type="ChEBI" id="CHEBI:30013"/>
        <dbReference type="ChEBI" id="CHEBI:30616"/>
        <dbReference type="ChEBI" id="CHEBI:61977"/>
        <dbReference type="ChEBI" id="CHEBI:456216"/>
        <dbReference type="EC" id="2.7.11.1"/>
    </reaction>
</comment>
<evidence type="ECO:0000256" key="3">
    <source>
        <dbReference type="ARBA" id="ARBA00009985"/>
    </source>
</evidence>
<proteinExistence type="inferred from homology"/>
<dbReference type="KEGG" id="bbis:104991948"/>
<keyword evidence="11" id="KW-0460">Magnesium</keyword>
<dbReference type="PANTHER" id="PTHR24346:SF94">
    <property type="entry name" value="NON-SPECIFIC SERINE_THREONINE PROTEIN KINASE"/>
    <property type="match status" value="1"/>
</dbReference>
<evidence type="ECO:0000256" key="15">
    <source>
        <dbReference type="PROSITE-ProRule" id="PRU10141"/>
    </source>
</evidence>
<evidence type="ECO:0000256" key="8">
    <source>
        <dbReference type="ARBA" id="ARBA00022741"/>
    </source>
</evidence>
<comment type="cofactor">
    <cofactor evidence="2">
        <name>Mg(2+)</name>
        <dbReference type="ChEBI" id="CHEBI:18420"/>
    </cofactor>
</comment>
<evidence type="ECO:0000256" key="14">
    <source>
        <dbReference type="ARBA" id="ARBA00048679"/>
    </source>
</evidence>
<dbReference type="FunFam" id="3.30.200.20:FF:000235">
    <property type="entry name" value="serine/threonine-protein kinase STK11"/>
    <property type="match status" value="1"/>
</dbReference>
<feature type="compositionally biased region" description="Basic residues" evidence="16">
    <location>
        <begin position="530"/>
        <end position="540"/>
    </location>
</feature>
<feature type="compositionally biased region" description="Low complexity" evidence="16">
    <location>
        <begin position="515"/>
        <end position="524"/>
    </location>
</feature>
<dbReference type="AlphaFoldDB" id="A0A6P3HKN4"/>
<comment type="catalytic activity">
    <reaction evidence="14">
        <text>L-seryl-[protein] + ATP = O-phospho-L-seryl-[protein] + ADP + H(+)</text>
        <dbReference type="Rhea" id="RHEA:17989"/>
        <dbReference type="Rhea" id="RHEA-COMP:9863"/>
        <dbReference type="Rhea" id="RHEA-COMP:11604"/>
        <dbReference type="ChEBI" id="CHEBI:15378"/>
        <dbReference type="ChEBI" id="CHEBI:29999"/>
        <dbReference type="ChEBI" id="CHEBI:30616"/>
        <dbReference type="ChEBI" id="CHEBI:83421"/>
        <dbReference type="ChEBI" id="CHEBI:456216"/>
        <dbReference type="EC" id="2.7.11.1"/>
    </reaction>
</comment>
<dbReference type="InterPro" id="IPR017441">
    <property type="entry name" value="Protein_kinase_ATP_BS"/>
</dbReference>
<dbReference type="Gene3D" id="3.30.200.20">
    <property type="entry name" value="Phosphorylase Kinase, domain 1"/>
    <property type="match status" value="1"/>
</dbReference>
<dbReference type="CTD" id="6794"/>
<keyword evidence="5" id="KW-0723">Serine/threonine-protein kinase</keyword>
<evidence type="ECO:0000256" key="11">
    <source>
        <dbReference type="ARBA" id="ARBA00022842"/>
    </source>
</evidence>
<feature type="region of interest" description="Disordered" evidence="16">
    <location>
        <begin position="503"/>
        <end position="540"/>
    </location>
</feature>
<evidence type="ECO:0000256" key="6">
    <source>
        <dbReference type="ARBA" id="ARBA00022679"/>
    </source>
</evidence>
<dbReference type="PROSITE" id="PS00107">
    <property type="entry name" value="PROTEIN_KINASE_ATP"/>
    <property type="match status" value="1"/>
</dbReference>
<sequence>MEVTDPQQLGMFTEGELMSVGMDTFIHRIDSTEVIYQPRRKRAKLIGKYLMGDLLGEGSYGKVKEVLDSETLCRRAVKILKKKKLRRIPNGEANVKKEIQLLRRLRHRNVIQLVDVLYNEEKQKMYMVMEYCVCGMQEMLDSVPEKRFPVCQAHGYFCQLVDGLEYLHSQGIVHKDIKPGNLLLTTGGTLKISDLGVAEALHPFAEDDTCRTSQGSPAFQPPEIANGLDTFSGFKVDIWSAGVTLPCHLRAAQQDLWAALPILHVRVPGKGLHTGSRACPPGGPWFSCCRLGDLGFRQELPVTGFAGQSRVGTAGSTPVLCLPGTCGQVQDPWGGLLSCVPACSGLLPDLALQRGRGSAHMRHALRPHPSQAGAGPLPALTPPPAGLLAGMLEYEPAKRFSIQQIRQHSWFRKKHPPAEQPVPIPPSADCKDRWRGMTVMPYLEDLHGCADDVDDELFDIEDDVIYTQDFTVPGQVLEEEAGRSAQNRVLPKAVCVNGTDTTQLNTRSRAERRASAASNPARKACSASSKIRRLSACKQQ</sequence>
<dbReference type="SMART" id="SM00220">
    <property type="entry name" value="S_TKc"/>
    <property type="match status" value="1"/>
</dbReference>
<keyword evidence="18" id="KW-1185">Reference proteome</keyword>
<keyword evidence="7" id="KW-0479">Metal-binding</keyword>
<dbReference type="OrthoDB" id="68483at2759"/>
<keyword evidence="10 15" id="KW-0067">ATP-binding</keyword>
<dbReference type="InterPro" id="IPR000719">
    <property type="entry name" value="Prot_kinase_dom"/>
</dbReference>
<comment type="similarity">
    <text evidence="3">Belongs to the protein kinase superfamily. CAMK Ser/Thr protein kinase family. LKB1 subfamily.</text>
</comment>
<evidence type="ECO:0000256" key="1">
    <source>
        <dbReference type="ARBA" id="ARBA00001936"/>
    </source>
</evidence>
<dbReference type="SUPFAM" id="SSF56112">
    <property type="entry name" value="Protein kinase-like (PK-like)"/>
    <property type="match status" value="1"/>
</dbReference>
<feature type="domain" description="Protein kinase" evidence="17">
    <location>
        <begin position="49"/>
        <end position="411"/>
    </location>
</feature>
<keyword evidence="9 19" id="KW-0418">Kinase</keyword>
<dbReference type="GO" id="GO:0005524">
    <property type="term" value="F:ATP binding"/>
    <property type="evidence" value="ECO:0007669"/>
    <property type="project" value="UniProtKB-UniRule"/>
</dbReference>
<dbReference type="GO" id="GO:0035556">
    <property type="term" value="P:intracellular signal transduction"/>
    <property type="evidence" value="ECO:0007669"/>
    <property type="project" value="TreeGrafter"/>
</dbReference>
<dbReference type="EC" id="2.7.11.1" evidence="4"/>
<evidence type="ECO:0000259" key="17">
    <source>
        <dbReference type="PROSITE" id="PS50011"/>
    </source>
</evidence>
<name>A0A6P3HKN4_BISBB</name>
<dbReference type="Pfam" id="PF00069">
    <property type="entry name" value="Pkinase"/>
    <property type="match status" value="1"/>
</dbReference>
<evidence type="ECO:0000256" key="7">
    <source>
        <dbReference type="ARBA" id="ARBA00022723"/>
    </source>
</evidence>
<dbReference type="InterPro" id="IPR008271">
    <property type="entry name" value="Ser/Thr_kinase_AS"/>
</dbReference>
<evidence type="ECO:0000256" key="4">
    <source>
        <dbReference type="ARBA" id="ARBA00012513"/>
    </source>
</evidence>
<evidence type="ECO:0000256" key="10">
    <source>
        <dbReference type="ARBA" id="ARBA00022840"/>
    </source>
</evidence>
<keyword evidence="12" id="KW-0464">Manganese</keyword>
<evidence type="ECO:0000256" key="13">
    <source>
        <dbReference type="ARBA" id="ARBA00047899"/>
    </source>
</evidence>
<dbReference type="GeneID" id="104991948"/>
<gene>
    <name evidence="19" type="primary">STK11</name>
</gene>
<evidence type="ECO:0000256" key="2">
    <source>
        <dbReference type="ARBA" id="ARBA00001946"/>
    </source>
</evidence>
<keyword evidence="6" id="KW-0808">Transferase</keyword>
<evidence type="ECO:0000256" key="16">
    <source>
        <dbReference type="SAM" id="MobiDB-lite"/>
    </source>
</evidence>
<evidence type="ECO:0000256" key="12">
    <source>
        <dbReference type="ARBA" id="ARBA00023211"/>
    </source>
</evidence>
<dbReference type="PROSITE" id="PS00108">
    <property type="entry name" value="PROTEIN_KINASE_ST"/>
    <property type="match status" value="1"/>
</dbReference>
<evidence type="ECO:0000313" key="19">
    <source>
        <dbReference type="RefSeq" id="XP_010842941.1"/>
    </source>
</evidence>
<dbReference type="PANTHER" id="PTHR24346">
    <property type="entry name" value="MAP/MICROTUBULE AFFINITY-REGULATING KINASE"/>
    <property type="match status" value="1"/>
</dbReference>
<accession>A0A6P3HKN4</accession>
<dbReference type="GO" id="GO:0046872">
    <property type="term" value="F:metal ion binding"/>
    <property type="evidence" value="ECO:0007669"/>
    <property type="project" value="UniProtKB-KW"/>
</dbReference>
<feature type="binding site" evidence="15">
    <location>
        <position position="78"/>
    </location>
    <ligand>
        <name>ATP</name>
        <dbReference type="ChEBI" id="CHEBI:30616"/>
    </ligand>
</feature>
<comment type="cofactor">
    <cofactor evidence="1">
        <name>Mn(2+)</name>
        <dbReference type="ChEBI" id="CHEBI:29035"/>
    </cofactor>
</comment>